<dbReference type="GeneID" id="105889230"/>
<feature type="domain" description="SSD" evidence="11">
    <location>
        <begin position="259"/>
        <end position="416"/>
    </location>
</feature>
<dbReference type="Gene3D" id="1.20.1640.10">
    <property type="entry name" value="Multidrug efflux transporter AcrB transmembrane domain"/>
    <property type="match status" value="2"/>
</dbReference>
<reference evidence="13 14" key="1">
    <citation type="submission" date="2025-04" db="UniProtKB">
        <authorList>
            <consortium name="RefSeq"/>
        </authorList>
    </citation>
    <scope>IDENTIFICATION</scope>
</reference>
<dbReference type="InterPro" id="IPR000731">
    <property type="entry name" value="SSD"/>
</dbReference>
<dbReference type="KEGG" id="char:105889230"/>
<evidence type="ECO:0000256" key="2">
    <source>
        <dbReference type="ARBA" id="ARBA00022475"/>
    </source>
</evidence>
<evidence type="ECO:0000313" key="14">
    <source>
        <dbReference type="RefSeq" id="XP_031439979.1"/>
    </source>
</evidence>
<evidence type="ECO:0000256" key="5">
    <source>
        <dbReference type="ARBA" id="ARBA00023136"/>
    </source>
</evidence>
<protein>
    <recommendedName>
        <fullName evidence="9">Patched domain-containing protein 3</fullName>
    </recommendedName>
</protein>
<dbReference type="GeneTree" id="ENSGT00940000158727"/>
<dbReference type="PANTHER" id="PTHR10796">
    <property type="entry name" value="PATCHED-RELATED"/>
    <property type="match status" value="1"/>
</dbReference>
<feature type="transmembrane region" description="Helical" evidence="10">
    <location>
        <begin position="393"/>
        <end position="416"/>
    </location>
</feature>
<dbReference type="OrthoDB" id="6510177at2759"/>
<dbReference type="Pfam" id="PF02460">
    <property type="entry name" value="Patched"/>
    <property type="match status" value="1"/>
</dbReference>
<dbReference type="GO" id="GO:0097225">
    <property type="term" value="C:sperm midpiece"/>
    <property type="evidence" value="ECO:0007669"/>
    <property type="project" value="UniProtKB-ARBA"/>
</dbReference>
<dbReference type="GO" id="GO:0016020">
    <property type="term" value="C:membrane"/>
    <property type="evidence" value="ECO:0007669"/>
    <property type="project" value="InterPro"/>
</dbReference>
<dbReference type="FunFam" id="1.20.1640.10:FF:000013">
    <property type="entry name" value="PaTched Related family"/>
    <property type="match status" value="1"/>
</dbReference>
<dbReference type="InterPro" id="IPR051697">
    <property type="entry name" value="Patched_domain-protein"/>
</dbReference>
<feature type="transmembrane region" description="Helical" evidence="10">
    <location>
        <begin position="707"/>
        <end position="728"/>
    </location>
</feature>
<dbReference type="InterPro" id="IPR003392">
    <property type="entry name" value="PTHD_SSD"/>
</dbReference>
<evidence type="ECO:0000256" key="6">
    <source>
        <dbReference type="ARBA" id="ARBA00023180"/>
    </source>
</evidence>
<feature type="transmembrane region" description="Helical" evidence="10">
    <location>
        <begin position="20"/>
        <end position="50"/>
    </location>
</feature>
<evidence type="ECO:0000256" key="3">
    <source>
        <dbReference type="ARBA" id="ARBA00022692"/>
    </source>
</evidence>
<organism evidence="12 14">
    <name type="scientific">Clupea harengus</name>
    <name type="common">Atlantic herring</name>
    <dbReference type="NCBI Taxonomy" id="7950"/>
    <lineage>
        <taxon>Eukaryota</taxon>
        <taxon>Metazoa</taxon>
        <taxon>Chordata</taxon>
        <taxon>Craniata</taxon>
        <taxon>Vertebrata</taxon>
        <taxon>Euteleostomi</taxon>
        <taxon>Actinopterygii</taxon>
        <taxon>Neopterygii</taxon>
        <taxon>Teleostei</taxon>
        <taxon>Clupei</taxon>
        <taxon>Clupeiformes</taxon>
        <taxon>Clupeoidei</taxon>
        <taxon>Clupeidae</taxon>
        <taxon>Clupea</taxon>
    </lineage>
</organism>
<evidence type="ECO:0000313" key="12">
    <source>
        <dbReference type="Proteomes" id="UP000515152"/>
    </source>
</evidence>
<keyword evidence="2" id="KW-1003">Cell membrane</keyword>
<feature type="transmembrane region" description="Helical" evidence="10">
    <location>
        <begin position="323"/>
        <end position="342"/>
    </location>
</feature>
<dbReference type="SUPFAM" id="SSF82866">
    <property type="entry name" value="Multidrug efflux transporter AcrB transmembrane domain"/>
    <property type="match status" value="2"/>
</dbReference>
<dbReference type="Proteomes" id="UP000515152">
    <property type="component" value="Chromosome 17"/>
</dbReference>
<keyword evidence="3 10" id="KW-0812">Transmembrane</keyword>
<dbReference type="RefSeq" id="XP_031439980.1">
    <property type="nucleotide sequence ID" value="XM_031584120.2"/>
</dbReference>
<dbReference type="RefSeq" id="XP_031439979.1">
    <property type="nucleotide sequence ID" value="XM_031584119.2"/>
</dbReference>
<gene>
    <name evidence="13 14 15" type="primary">LOC105889230</name>
</gene>
<comment type="subcellular location">
    <subcellularLocation>
        <location evidence="8">Cell projection</location>
        <location evidence="8">Cilium</location>
        <location evidence="8">Flagellum membrane</location>
        <topology evidence="8">Multi-pass membrane protein</topology>
    </subcellularLocation>
</comment>
<evidence type="ECO:0000313" key="15">
    <source>
        <dbReference type="RefSeq" id="XP_031439980.1"/>
    </source>
</evidence>
<evidence type="ECO:0000256" key="9">
    <source>
        <dbReference type="ARBA" id="ARBA00074262"/>
    </source>
</evidence>
<keyword evidence="5 10" id="KW-0472">Membrane</keyword>
<dbReference type="PANTHER" id="PTHR10796:SF60">
    <property type="entry name" value="PATCHED DOMAIN-CONTAINING PROTEIN 3"/>
    <property type="match status" value="1"/>
</dbReference>
<sequence length="877" mass="99400">MTGFRTDCVQKPLSLLFEKLGYLVGSYPVCFMVIPLLVSAGLGGGFYFLADREDNDIEQQFTPTNGWSKEARRFVRDNFPHDDSMFSIQRLYTEGNYASVILSSKNNSNIFTEVAFEDIIHLDGKVKNISVDSNDRHLRYENLCAKMKDKCMPNVILNIIGYDPQKIERANISFPLHKVKGRPEFLGFTVGGVNLSEGLVQSAQAVRLFYFLEDGGNSYLWLKQFQRVMLSENSYDEIKISLFTSLSRQEEFEKHTPDGIPLFSITYSLVISFSVISCLRFDNVRNKVWVAFVGVLSAGLAVLSSFGFMLYIGVPFVITTVNAPFLILGIGVDDMFIMVSNWQQTNVKDPVEKRMADTYKEAAMSITITTVTDILGFYIGLMTDFPSVQYFCLYTSTAIFLCYVYNITFFGAFLALNGRRESRNGHWLTCMQIPSKRPEESSRCSALCCVGGHYDEEKGSETEHPMNRFFKRHYGPFLIKPWTKVGVVLLYVGYVTLAVYGCFQVQEGIEMSNLAADDSYVNKYYADERRYFSGYGPTVMVMVRGEYPYWEEPKRTALRSCLNEFTELSFVSKDVNMSWLDIYEDYSRLAPFSLNNKTTFMSNLPMFFTLVPELSLDVNITDEEIYASRFFIQTVNIANTTMEIKMFNELRETAEKCKIADILVFHPAFIFFDQYDILESSTVQSIGFTALVMLVISLLLIPNPICSLWVTLSIGSVITGVTGFMALWNVNLDTISMIILVVCVGFTVDFSAHISYAFVSSEKPSADEKAIDAVFHLGYPVLQGAVSTIIGVIVLATSKNYIYRTLFKIMFLVMVLGLVHGLVFIPVFLTLLSFNCTNKDKKSYDFEDNFKTAQKAIIYENKAFQTENEPCVCTIST</sequence>
<keyword evidence="4 10" id="KW-1133">Transmembrane helix</keyword>
<proteinExistence type="inferred from homology"/>
<evidence type="ECO:0000256" key="8">
    <source>
        <dbReference type="ARBA" id="ARBA00060429"/>
    </source>
</evidence>
<accession>A0A6P8GLG1</accession>
<feature type="transmembrane region" description="Helical" evidence="10">
    <location>
        <begin position="809"/>
        <end position="834"/>
    </location>
</feature>
<evidence type="ECO:0000256" key="1">
    <source>
        <dbReference type="ARBA" id="ARBA00005585"/>
    </source>
</evidence>
<feature type="transmembrane region" description="Helical" evidence="10">
    <location>
        <begin position="779"/>
        <end position="797"/>
    </location>
</feature>
<dbReference type="PROSITE" id="PS50156">
    <property type="entry name" value="SSD"/>
    <property type="match status" value="1"/>
</dbReference>
<keyword evidence="6" id="KW-0325">Glycoprotein</keyword>
<dbReference type="RefSeq" id="XP_031439978.1">
    <property type="nucleotide sequence ID" value="XM_031584118.2"/>
</dbReference>
<comment type="similarity">
    <text evidence="1">Belongs to the patched family.</text>
</comment>
<keyword evidence="12" id="KW-1185">Reference proteome</keyword>
<comment type="function">
    <text evidence="7">May play a role in sperm development or sperm function. However, does not appear to have an essential role in spermatogenesis or male fertility.</text>
</comment>
<evidence type="ECO:0000256" key="4">
    <source>
        <dbReference type="ARBA" id="ARBA00022989"/>
    </source>
</evidence>
<feature type="transmembrane region" description="Helical" evidence="10">
    <location>
        <begin position="682"/>
        <end position="701"/>
    </location>
</feature>
<evidence type="ECO:0000313" key="13">
    <source>
        <dbReference type="RefSeq" id="XP_031439978.1"/>
    </source>
</evidence>
<evidence type="ECO:0000259" key="11">
    <source>
        <dbReference type="PROSITE" id="PS50156"/>
    </source>
</evidence>
<name>A0A6P8GLG1_CLUHA</name>
<feature type="transmembrane region" description="Helical" evidence="10">
    <location>
        <begin position="288"/>
        <end position="311"/>
    </location>
</feature>
<feature type="transmembrane region" description="Helical" evidence="10">
    <location>
        <begin position="260"/>
        <end position="281"/>
    </location>
</feature>
<feature type="transmembrane region" description="Helical" evidence="10">
    <location>
        <begin position="362"/>
        <end position="381"/>
    </location>
</feature>
<feature type="transmembrane region" description="Helical" evidence="10">
    <location>
        <begin position="735"/>
        <end position="759"/>
    </location>
</feature>
<dbReference type="AlphaFoldDB" id="A0A6P8GLG1"/>
<evidence type="ECO:0000256" key="10">
    <source>
        <dbReference type="SAM" id="Phobius"/>
    </source>
</evidence>
<evidence type="ECO:0000256" key="7">
    <source>
        <dbReference type="ARBA" id="ARBA00057027"/>
    </source>
</evidence>